<proteinExistence type="predicted"/>
<dbReference type="EMBL" id="JBGMDY010000010">
    <property type="protein sequence ID" value="KAL2320123.1"/>
    <property type="molecule type" value="Genomic_DNA"/>
</dbReference>
<keyword evidence="2" id="KW-1185">Reference proteome</keyword>
<organism evidence="1 2">
    <name type="scientific">Flemingia macrophylla</name>
    <dbReference type="NCBI Taxonomy" id="520843"/>
    <lineage>
        <taxon>Eukaryota</taxon>
        <taxon>Viridiplantae</taxon>
        <taxon>Streptophyta</taxon>
        <taxon>Embryophyta</taxon>
        <taxon>Tracheophyta</taxon>
        <taxon>Spermatophyta</taxon>
        <taxon>Magnoliopsida</taxon>
        <taxon>eudicotyledons</taxon>
        <taxon>Gunneridae</taxon>
        <taxon>Pentapetalae</taxon>
        <taxon>rosids</taxon>
        <taxon>fabids</taxon>
        <taxon>Fabales</taxon>
        <taxon>Fabaceae</taxon>
        <taxon>Papilionoideae</taxon>
        <taxon>50 kb inversion clade</taxon>
        <taxon>NPAAA clade</taxon>
        <taxon>indigoferoid/millettioid clade</taxon>
        <taxon>Phaseoleae</taxon>
        <taxon>Flemingia</taxon>
    </lineage>
</organism>
<evidence type="ECO:0000313" key="2">
    <source>
        <dbReference type="Proteomes" id="UP001603857"/>
    </source>
</evidence>
<name>A0ABD1L9P9_9FABA</name>
<accession>A0ABD1L9P9</accession>
<comment type="caution">
    <text evidence="1">The sequence shown here is derived from an EMBL/GenBank/DDBJ whole genome shotgun (WGS) entry which is preliminary data.</text>
</comment>
<reference evidence="1 2" key="1">
    <citation type="submission" date="2024-08" db="EMBL/GenBank/DDBJ databases">
        <title>Insights into the chromosomal genome structure of Flemingia macrophylla.</title>
        <authorList>
            <person name="Ding Y."/>
            <person name="Zhao Y."/>
            <person name="Bi W."/>
            <person name="Wu M."/>
            <person name="Zhao G."/>
            <person name="Gong Y."/>
            <person name="Li W."/>
            <person name="Zhang P."/>
        </authorList>
    </citation>
    <scope>NUCLEOTIDE SEQUENCE [LARGE SCALE GENOMIC DNA]</scope>
    <source>
        <strain evidence="1">DYQJB</strain>
        <tissue evidence="1">Leaf</tissue>
    </source>
</reference>
<evidence type="ECO:0000313" key="1">
    <source>
        <dbReference type="EMBL" id="KAL2320123.1"/>
    </source>
</evidence>
<gene>
    <name evidence="1" type="ORF">Fmac_029092</name>
</gene>
<dbReference type="AlphaFoldDB" id="A0ABD1L9P9"/>
<dbReference type="Proteomes" id="UP001603857">
    <property type="component" value="Unassembled WGS sequence"/>
</dbReference>
<protein>
    <submittedName>
        <fullName evidence="1">Uncharacterized protein</fullName>
    </submittedName>
</protein>
<sequence>MEIFLFPNVNASSCPFMPACLSVYMKVSLTLLSEPLLCVVANLQCQISIFKLTTNRRKSI</sequence>